<dbReference type="RefSeq" id="WP_186855810.1">
    <property type="nucleotide sequence ID" value="NZ_JACOOY010000008.1"/>
</dbReference>
<comment type="caution">
    <text evidence="11">The sequence shown here is derived from an EMBL/GenBank/DDBJ whole genome shotgun (WGS) entry which is preliminary data.</text>
</comment>
<sequence>MQVTKTSPTIFGQFIRYASLNVLGMFGISLYILADTFFIANGVGADGLTALNLAVPAYNFLHGCALMLGLGGATRYTVSKSQGKTAHANKFFTHTILLATLFSTFFFCVGLVFAAPLARILGANAEVFDMTYTYLRIILLFAPAFIFNEVFLAFVRNDGAPHLAMYAMVGGSLANILFDYIFIFPLHMGIFGAVLATGCSPLFGMLIQSIYRIRRKNQFHLVRTGLSASLTGSTLALGFSSLVTEVSSGVVMIVFNMLMLRLEGNTAVAAYGVIANLILVVIAIFTGIGQGIQPLISHAYGRGERQHALQYRRYGLFLMAALSVTIYAGILFGADGITTAFNSEQNPLLQQIAVKGLRIYFAGILFAGFNIVLSFYFTSIEKAVPAQVISLARGLLIIVPLSILLANILGMTGVWMSFPISELLVSFLGLFFLVKQKLGGKHSQNT</sequence>
<evidence type="ECO:0000256" key="4">
    <source>
        <dbReference type="ARBA" id="ARBA00022448"/>
    </source>
</evidence>
<feature type="transmembrane region" description="Helical" evidence="10">
    <location>
        <begin position="357"/>
        <end position="378"/>
    </location>
</feature>
<evidence type="ECO:0000256" key="2">
    <source>
        <dbReference type="ARBA" id="ARBA00008417"/>
    </source>
</evidence>
<evidence type="ECO:0000256" key="10">
    <source>
        <dbReference type="SAM" id="Phobius"/>
    </source>
</evidence>
<dbReference type="InterPro" id="IPR002528">
    <property type="entry name" value="MATE_fam"/>
</dbReference>
<evidence type="ECO:0000256" key="8">
    <source>
        <dbReference type="ARBA" id="ARBA00023136"/>
    </source>
</evidence>
<keyword evidence="7 10" id="KW-1133">Transmembrane helix</keyword>
<gene>
    <name evidence="11" type="ORF">H8S07_07995</name>
</gene>
<comment type="similarity">
    <text evidence="2">Belongs to the multi antimicrobial extrusion (MATE) (TC 2.A.66.1) family. MepA subfamily.</text>
</comment>
<feature type="transmembrane region" description="Helical" evidence="10">
    <location>
        <begin position="20"/>
        <end position="40"/>
    </location>
</feature>
<evidence type="ECO:0000256" key="1">
    <source>
        <dbReference type="ARBA" id="ARBA00004651"/>
    </source>
</evidence>
<evidence type="ECO:0000256" key="5">
    <source>
        <dbReference type="ARBA" id="ARBA00022475"/>
    </source>
</evidence>
<feature type="transmembrane region" description="Helical" evidence="10">
    <location>
        <begin position="314"/>
        <end position="337"/>
    </location>
</feature>
<dbReference type="PIRSF" id="PIRSF006603">
    <property type="entry name" value="DinF"/>
    <property type="match status" value="1"/>
</dbReference>
<feature type="transmembrane region" description="Helical" evidence="10">
    <location>
        <begin position="91"/>
        <end position="114"/>
    </location>
</feature>
<feature type="transmembrane region" description="Helical" evidence="10">
    <location>
        <begin position="60"/>
        <end position="79"/>
    </location>
</feature>
<evidence type="ECO:0000313" key="12">
    <source>
        <dbReference type="Proteomes" id="UP000647235"/>
    </source>
</evidence>
<organism evidence="11 12">
    <name type="scientific">Dorea hominis</name>
    <dbReference type="NCBI Taxonomy" id="2763040"/>
    <lineage>
        <taxon>Bacteria</taxon>
        <taxon>Bacillati</taxon>
        <taxon>Bacillota</taxon>
        <taxon>Clostridia</taxon>
        <taxon>Lachnospirales</taxon>
        <taxon>Lachnospiraceae</taxon>
        <taxon>Dorea</taxon>
    </lineage>
</organism>
<keyword evidence="6 10" id="KW-0812">Transmembrane</keyword>
<keyword evidence="8 10" id="KW-0472">Membrane</keyword>
<dbReference type="InterPro" id="IPR045070">
    <property type="entry name" value="MATE_MepA-like"/>
</dbReference>
<protein>
    <recommendedName>
        <fullName evidence="3">Multidrug export protein MepA</fullName>
    </recommendedName>
</protein>
<reference evidence="11 12" key="1">
    <citation type="submission" date="2020-08" db="EMBL/GenBank/DDBJ databases">
        <title>Genome public.</title>
        <authorList>
            <person name="Liu C."/>
            <person name="Sun Q."/>
        </authorList>
    </citation>
    <scope>NUCLEOTIDE SEQUENCE [LARGE SCALE GENOMIC DNA]</scope>
    <source>
        <strain evidence="11 12">NSJ-36</strain>
    </source>
</reference>
<comment type="subcellular location">
    <subcellularLocation>
        <location evidence="1">Cell membrane</location>
        <topology evidence="1">Multi-pass membrane protein</topology>
    </subcellularLocation>
</comment>
<keyword evidence="9" id="KW-0046">Antibiotic resistance</keyword>
<keyword evidence="5" id="KW-1003">Cell membrane</keyword>
<feature type="transmembrane region" description="Helical" evidence="10">
    <location>
        <begin position="415"/>
        <end position="434"/>
    </location>
</feature>
<dbReference type="Proteomes" id="UP000647235">
    <property type="component" value="Unassembled WGS sequence"/>
</dbReference>
<feature type="transmembrane region" description="Helical" evidence="10">
    <location>
        <begin position="190"/>
        <end position="213"/>
    </location>
</feature>
<feature type="transmembrane region" description="Helical" evidence="10">
    <location>
        <begin position="134"/>
        <end position="156"/>
    </location>
</feature>
<evidence type="ECO:0000256" key="3">
    <source>
        <dbReference type="ARBA" id="ARBA00022106"/>
    </source>
</evidence>
<dbReference type="InterPro" id="IPR051327">
    <property type="entry name" value="MATE_MepA_subfamily"/>
</dbReference>
<feature type="transmembrane region" description="Helical" evidence="10">
    <location>
        <begin position="270"/>
        <end position="293"/>
    </location>
</feature>
<dbReference type="EMBL" id="JACOOY010000008">
    <property type="protein sequence ID" value="MBC5665221.1"/>
    <property type="molecule type" value="Genomic_DNA"/>
</dbReference>
<dbReference type="InterPro" id="IPR048279">
    <property type="entry name" value="MdtK-like"/>
</dbReference>
<evidence type="ECO:0000313" key="11">
    <source>
        <dbReference type="EMBL" id="MBC5665221.1"/>
    </source>
</evidence>
<keyword evidence="4" id="KW-0813">Transport</keyword>
<dbReference type="Pfam" id="PF01554">
    <property type="entry name" value="MatE"/>
    <property type="match status" value="2"/>
</dbReference>
<evidence type="ECO:0000256" key="7">
    <source>
        <dbReference type="ARBA" id="ARBA00022989"/>
    </source>
</evidence>
<evidence type="ECO:0000256" key="6">
    <source>
        <dbReference type="ARBA" id="ARBA00022692"/>
    </source>
</evidence>
<keyword evidence="12" id="KW-1185">Reference proteome</keyword>
<accession>A0ABR7EV40</accession>
<dbReference type="CDD" id="cd13143">
    <property type="entry name" value="MATE_MepA_like"/>
    <property type="match status" value="1"/>
</dbReference>
<feature type="transmembrane region" description="Helical" evidence="10">
    <location>
        <begin position="234"/>
        <end position="258"/>
    </location>
</feature>
<name>A0ABR7EV40_9FIRM</name>
<feature type="transmembrane region" description="Helical" evidence="10">
    <location>
        <begin position="390"/>
        <end position="409"/>
    </location>
</feature>
<evidence type="ECO:0000256" key="9">
    <source>
        <dbReference type="ARBA" id="ARBA00023251"/>
    </source>
</evidence>
<dbReference type="PANTHER" id="PTHR43823:SF3">
    <property type="entry name" value="MULTIDRUG EXPORT PROTEIN MEPA"/>
    <property type="match status" value="1"/>
</dbReference>
<feature type="transmembrane region" description="Helical" evidence="10">
    <location>
        <begin position="163"/>
        <end position="184"/>
    </location>
</feature>
<dbReference type="PANTHER" id="PTHR43823">
    <property type="entry name" value="SPORULATION PROTEIN YKVU"/>
    <property type="match status" value="1"/>
</dbReference>
<proteinExistence type="inferred from homology"/>